<feature type="region of interest" description="Disordered" evidence="2">
    <location>
        <begin position="18"/>
        <end position="81"/>
    </location>
</feature>
<feature type="domain" description="BESS" evidence="3">
    <location>
        <begin position="84"/>
        <end position="123"/>
    </location>
</feature>
<dbReference type="Proteomes" id="UP001307889">
    <property type="component" value="Chromosome 12"/>
</dbReference>
<evidence type="ECO:0000313" key="4">
    <source>
        <dbReference type="EMBL" id="BET00673.1"/>
    </source>
</evidence>
<comment type="subcellular location">
    <subcellularLocation>
        <location evidence="1">Nucleus</location>
    </subcellularLocation>
</comment>
<evidence type="ECO:0000256" key="2">
    <source>
        <dbReference type="SAM" id="MobiDB-lite"/>
    </source>
</evidence>
<name>A0ABN7BCX9_9HEMI</name>
<keyword evidence="5" id="KW-1185">Reference proteome</keyword>
<gene>
    <name evidence="4" type="ORF">NTJ_13489</name>
</gene>
<evidence type="ECO:0000256" key="1">
    <source>
        <dbReference type="PROSITE-ProRule" id="PRU00371"/>
    </source>
</evidence>
<feature type="compositionally biased region" description="Low complexity" evidence="2">
    <location>
        <begin position="45"/>
        <end position="64"/>
    </location>
</feature>
<keyword evidence="1" id="KW-0539">Nucleus</keyword>
<evidence type="ECO:0000313" key="5">
    <source>
        <dbReference type="Proteomes" id="UP001307889"/>
    </source>
</evidence>
<dbReference type="EMBL" id="AP028920">
    <property type="protein sequence ID" value="BET00673.1"/>
    <property type="molecule type" value="Genomic_DNA"/>
</dbReference>
<sequence>MDYSVEYVDYGTVGLESIDNNQLHQLNQETREGSASSKISDSPVASEAPTESATEAPTEAATEAPTDELSPLRLKRVPEKNDTTEDDMQYFKSLLPYMKGMTTVQKLMLRAEFSAALMRIQVKKTPPIDECDSKIDAKKF</sequence>
<organism evidence="4 5">
    <name type="scientific">Nesidiocoris tenuis</name>
    <dbReference type="NCBI Taxonomy" id="355587"/>
    <lineage>
        <taxon>Eukaryota</taxon>
        <taxon>Metazoa</taxon>
        <taxon>Ecdysozoa</taxon>
        <taxon>Arthropoda</taxon>
        <taxon>Hexapoda</taxon>
        <taxon>Insecta</taxon>
        <taxon>Pterygota</taxon>
        <taxon>Neoptera</taxon>
        <taxon>Paraneoptera</taxon>
        <taxon>Hemiptera</taxon>
        <taxon>Heteroptera</taxon>
        <taxon>Panheteroptera</taxon>
        <taxon>Cimicomorpha</taxon>
        <taxon>Miridae</taxon>
        <taxon>Dicyphina</taxon>
        <taxon>Nesidiocoris</taxon>
    </lineage>
</organism>
<evidence type="ECO:0000259" key="3">
    <source>
        <dbReference type="PROSITE" id="PS51031"/>
    </source>
</evidence>
<proteinExistence type="predicted"/>
<protein>
    <recommendedName>
        <fullName evidence="3">BESS domain-containing protein</fullName>
    </recommendedName>
</protein>
<accession>A0ABN7BCX9</accession>
<dbReference type="InterPro" id="IPR004210">
    <property type="entry name" value="BESS_motif"/>
</dbReference>
<feature type="compositionally biased region" description="Polar residues" evidence="2">
    <location>
        <begin position="18"/>
        <end position="40"/>
    </location>
</feature>
<dbReference type="Pfam" id="PF02944">
    <property type="entry name" value="BESS"/>
    <property type="match status" value="1"/>
</dbReference>
<reference evidence="4 5" key="1">
    <citation type="submission" date="2023-09" db="EMBL/GenBank/DDBJ databases">
        <title>Nesidiocoris tenuis whole genome shotgun sequence.</title>
        <authorList>
            <person name="Shibata T."/>
            <person name="Shimoda M."/>
            <person name="Kobayashi T."/>
            <person name="Uehara T."/>
        </authorList>
    </citation>
    <scope>NUCLEOTIDE SEQUENCE [LARGE SCALE GENOMIC DNA]</scope>
    <source>
        <strain evidence="4 5">Japan</strain>
    </source>
</reference>
<dbReference type="PROSITE" id="PS51031">
    <property type="entry name" value="BESS"/>
    <property type="match status" value="1"/>
</dbReference>